<name>X1W1H4_9ZZZZ</name>
<feature type="non-terminal residue" evidence="1">
    <location>
        <position position="138"/>
    </location>
</feature>
<comment type="caution">
    <text evidence="1">The sequence shown here is derived from an EMBL/GenBank/DDBJ whole genome shotgun (WGS) entry which is preliminary data.</text>
</comment>
<feature type="non-terminal residue" evidence="1">
    <location>
        <position position="1"/>
    </location>
</feature>
<protein>
    <submittedName>
        <fullName evidence="1">Uncharacterized protein</fullName>
    </submittedName>
</protein>
<sequence>ATFEAGVTFARTEGIISAPEPNHAIRVTIDEALKCKESGESKTILLAHSGHGHVDMAAYDDYLGGKLKDYSYPKEKIDEALAEDDSSGLKAGLLLYLFGDHMTGTSEADIAELINRFVLRDELADGFESLRDKGEFRP</sequence>
<reference evidence="1" key="1">
    <citation type="journal article" date="2014" name="Front. Microbiol.">
        <title>High frequency of phylogenetically diverse reductive dehalogenase-homologous genes in deep subseafloor sedimentary metagenomes.</title>
        <authorList>
            <person name="Kawai M."/>
            <person name="Futagami T."/>
            <person name="Toyoda A."/>
            <person name="Takaki Y."/>
            <person name="Nishi S."/>
            <person name="Hori S."/>
            <person name="Arai W."/>
            <person name="Tsubouchi T."/>
            <person name="Morono Y."/>
            <person name="Uchiyama I."/>
            <person name="Ito T."/>
            <person name="Fujiyama A."/>
            <person name="Inagaki F."/>
            <person name="Takami H."/>
        </authorList>
    </citation>
    <scope>NUCLEOTIDE SEQUENCE</scope>
    <source>
        <strain evidence="1">Expedition CK06-06</strain>
    </source>
</reference>
<gene>
    <name evidence="1" type="ORF">S12H4_60321</name>
</gene>
<dbReference type="AlphaFoldDB" id="X1W1H4"/>
<dbReference type="InterPro" id="IPR036052">
    <property type="entry name" value="TrpB-like_PALP_sf"/>
</dbReference>
<dbReference type="EMBL" id="BARW01039671">
    <property type="protein sequence ID" value="GAJ21960.1"/>
    <property type="molecule type" value="Genomic_DNA"/>
</dbReference>
<dbReference type="SUPFAM" id="SSF53686">
    <property type="entry name" value="Tryptophan synthase beta subunit-like PLP-dependent enzymes"/>
    <property type="match status" value="1"/>
</dbReference>
<accession>X1W1H4</accession>
<evidence type="ECO:0000313" key="1">
    <source>
        <dbReference type="EMBL" id="GAJ21960.1"/>
    </source>
</evidence>
<proteinExistence type="predicted"/>
<dbReference type="Gene3D" id="3.40.50.1100">
    <property type="match status" value="1"/>
</dbReference>
<organism evidence="1">
    <name type="scientific">marine sediment metagenome</name>
    <dbReference type="NCBI Taxonomy" id="412755"/>
    <lineage>
        <taxon>unclassified sequences</taxon>
        <taxon>metagenomes</taxon>
        <taxon>ecological metagenomes</taxon>
    </lineage>
</organism>